<keyword evidence="1" id="KW-0472">Membrane</keyword>
<evidence type="ECO:0000313" key="4">
    <source>
        <dbReference type="Proteomes" id="UP000254573"/>
    </source>
</evidence>
<keyword evidence="3" id="KW-0449">Lipoprotein</keyword>
<evidence type="ECO:0000313" key="2">
    <source>
        <dbReference type="EMBL" id="SUA74344.1"/>
    </source>
</evidence>
<dbReference type="EMBL" id="CABPSO010000002">
    <property type="protein sequence ID" value="VVE63118.1"/>
    <property type="molecule type" value="Genomic_DNA"/>
</dbReference>
<dbReference type="KEGG" id="ppno:DA70_04940"/>
<evidence type="ECO:0000313" key="3">
    <source>
        <dbReference type="EMBL" id="VVE63118.1"/>
    </source>
</evidence>
<dbReference type="OrthoDB" id="8943646at2"/>
<dbReference type="STRING" id="93220.A6P55_22265"/>
<organism evidence="2 4">
    <name type="scientific">Pandoraea pnomenusa</name>
    <dbReference type="NCBI Taxonomy" id="93220"/>
    <lineage>
        <taxon>Bacteria</taxon>
        <taxon>Pseudomonadati</taxon>
        <taxon>Pseudomonadota</taxon>
        <taxon>Betaproteobacteria</taxon>
        <taxon>Burkholderiales</taxon>
        <taxon>Burkholderiaceae</taxon>
        <taxon>Pandoraea</taxon>
    </lineage>
</organism>
<evidence type="ECO:0000256" key="1">
    <source>
        <dbReference type="SAM" id="Phobius"/>
    </source>
</evidence>
<feature type="transmembrane region" description="Helical" evidence="1">
    <location>
        <begin position="62"/>
        <end position="83"/>
    </location>
</feature>
<reference evidence="2 4" key="1">
    <citation type="submission" date="2018-06" db="EMBL/GenBank/DDBJ databases">
        <authorList>
            <consortium name="Pathogen Informatics"/>
            <person name="Doyle S."/>
        </authorList>
    </citation>
    <scope>NUCLEOTIDE SEQUENCE [LARGE SCALE GENOMIC DNA]</scope>
    <source>
        <strain evidence="2 4">NCTC13160</strain>
    </source>
</reference>
<keyword evidence="5" id="KW-1185">Reference proteome</keyword>
<keyword evidence="1 3" id="KW-0812">Transmembrane</keyword>
<sequence length="84" mass="8969">MWSRTVAGLVLGFLAAIALCGAIAYLTPAGWQTAVIPVIALFPLLWLGLFAVVYASRTARRAWIGLGTTTVVAWVALLLARAVW</sequence>
<evidence type="ECO:0000313" key="5">
    <source>
        <dbReference type="Proteomes" id="UP000361468"/>
    </source>
</evidence>
<dbReference type="KEGG" id="prb:X636_22155"/>
<reference evidence="3 5" key="2">
    <citation type="submission" date="2019-08" db="EMBL/GenBank/DDBJ databases">
        <authorList>
            <person name="Peeters C."/>
        </authorList>
    </citation>
    <scope>NUCLEOTIDE SEQUENCE [LARGE SCALE GENOMIC DNA]</scope>
    <source>
        <strain evidence="3 5">LMG 31119</strain>
    </source>
</reference>
<dbReference type="Proteomes" id="UP000361468">
    <property type="component" value="Unassembled WGS sequence"/>
</dbReference>
<proteinExistence type="predicted"/>
<feature type="transmembrane region" description="Helical" evidence="1">
    <location>
        <begin position="34"/>
        <end position="55"/>
    </location>
</feature>
<name>A0A378YB87_9BURK</name>
<keyword evidence="1" id="KW-1133">Transmembrane helix</keyword>
<dbReference type="GeneID" id="57198772"/>
<gene>
    <name evidence="2" type="ORF">NCTC13160_00268</name>
    <name evidence="3" type="ORF">PPN31119_01194</name>
</gene>
<dbReference type="KEGG" id="ppnm:LV28_01320"/>
<dbReference type="RefSeq" id="WP_023596156.1">
    <property type="nucleotide sequence ID" value="NC_023018.2"/>
</dbReference>
<accession>A0A378YB87</accession>
<dbReference type="Proteomes" id="UP000254573">
    <property type="component" value="Unassembled WGS sequence"/>
</dbReference>
<dbReference type="AlphaFoldDB" id="A0A378YB87"/>
<protein>
    <submittedName>
        <fullName evidence="3">Transmembrane lipoprotein</fullName>
    </submittedName>
</protein>
<dbReference type="EMBL" id="UGSG01000001">
    <property type="protein sequence ID" value="SUA74344.1"/>
    <property type="molecule type" value="Genomic_DNA"/>
</dbReference>